<comment type="caution">
    <text evidence="2">The sequence shown here is derived from an EMBL/GenBank/DDBJ whole genome shotgun (WGS) entry which is preliminary data.</text>
</comment>
<dbReference type="AlphaFoldDB" id="A0A8J6ARE2"/>
<dbReference type="EMBL" id="JAHDYR010000069">
    <property type="protein sequence ID" value="KAG9389505.1"/>
    <property type="molecule type" value="Genomic_DNA"/>
</dbReference>
<dbReference type="Proteomes" id="UP000717585">
    <property type="component" value="Unassembled WGS sequence"/>
</dbReference>
<dbReference type="InterPro" id="IPR009072">
    <property type="entry name" value="Histone-fold"/>
</dbReference>
<evidence type="ECO:0000256" key="1">
    <source>
        <dbReference type="SAM" id="MobiDB-lite"/>
    </source>
</evidence>
<gene>
    <name evidence="2" type="ORF">J8273_8798</name>
</gene>
<keyword evidence="3" id="KW-1185">Reference proteome</keyword>
<evidence type="ECO:0000313" key="3">
    <source>
        <dbReference type="Proteomes" id="UP000717585"/>
    </source>
</evidence>
<protein>
    <submittedName>
        <fullName evidence="2">Uncharacterized protein</fullName>
    </submittedName>
</protein>
<evidence type="ECO:0000313" key="2">
    <source>
        <dbReference type="EMBL" id="KAG9389505.1"/>
    </source>
</evidence>
<reference evidence="2" key="1">
    <citation type="submission" date="2021-05" db="EMBL/GenBank/DDBJ databases">
        <title>A free-living protist that lacks canonical eukaryotic 1 DNA replication and segregation systems.</title>
        <authorList>
            <person name="Salas-Leiva D.E."/>
            <person name="Tromer E.C."/>
            <person name="Curtis B.A."/>
            <person name="Jerlstrom-Hultqvist J."/>
            <person name="Kolisko M."/>
            <person name="Yi Z."/>
            <person name="Salas-Leiva J.S."/>
            <person name="Gallot-Lavallee L."/>
            <person name="Kops G.J.P.L."/>
            <person name="Archibald J.M."/>
            <person name="Simpson A.G.B."/>
            <person name="Roger A.J."/>
        </authorList>
    </citation>
    <scope>NUCLEOTIDE SEQUENCE</scope>
    <source>
        <strain evidence="2">BICM</strain>
    </source>
</reference>
<name>A0A8J6ARE2_9EUKA</name>
<feature type="region of interest" description="Disordered" evidence="1">
    <location>
        <begin position="175"/>
        <end position="199"/>
    </location>
</feature>
<accession>A0A8J6ARE2</accession>
<dbReference type="GO" id="GO:0046982">
    <property type="term" value="F:protein heterodimerization activity"/>
    <property type="evidence" value="ECO:0007669"/>
    <property type="project" value="InterPro"/>
</dbReference>
<dbReference type="Gene3D" id="1.10.20.10">
    <property type="entry name" value="Histone, subunit A"/>
    <property type="match status" value="1"/>
</dbReference>
<sequence>MSTHKYKESEKRCMDMLVDLLENRIREAAKDISAIAQNAGRSKGTLFDVRAFFRVRHINLLKLKLYAASIETESFLPQLIKPLRTPGPPIRMPSAAHTTGLFEDLPASVPPFLPPFPLLTTYMTVRSHTRLFKQISMFPNPEEIPMPKTLGATNTYTMKPAARFARMVKSYESHDSAPTNYHPDSSLAEAGSGSGLDEKLPADVLDAPLPKTHRALLEDATEAAESFKLLPLRQRPQPRPLGIEFDPTLFWSAQQGFFGPMPFLRRNCDQKLTLVRRACTVPKDARRVLDRYGVL</sequence>
<organism evidence="2 3">
    <name type="scientific">Carpediemonas membranifera</name>
    <dbReference type="NCBI Taxonomy" id="201153"/>
    <lineage>
        <taxon>Eukaryota</taxon>
        <taxon>Metamonada</taxon>
        <taxon>Carpediemonas-like organisms</taxon>
        <taxon>Carpediemonas</taxon>
    </lineage>
</organism>
<proteinExistence type="predicted"/>